<dbReference type="RefSeq" id="WP_111324163.1">
    <property type="nucleotide sequence ID" value="NZ_BIFX01000001.1"/>
</dbReference>
<feature type="transmembrane region" description="Helical" evidence="7">
    <location>
        <begin position="27"/>
        <end position="49"/>
    </location>
</feature>
<evidence type="ECO:0000256" key="7">
    <source>
        <dbReference type="SAM" id="Phobius"/>
    </source>
</evidence>
<feature type="domain" description="EamA" evidence="8">
    <location>
        <begin position="167"/>
        <end position="297"/>
    </location>
</feature>
<dbReference type="EMBL" id="QKUF01000014">
    <property type="protein sequence ID" value="PZW26659.1"/>
    <property type="molecule type" value="Genomic_DNA"/>
</dbReference>
<evidence type="ECO:0000256" key="5">
    <source>
        <dbReference type="ARBA" id="ARBA00022989"/>
    </source>
</evidence>
<proteinExistence type="inferred from homology"/>
<dbReference type="SUPFAM" id="SSF103481">
    <property type="entry name" value="Multidrug resistance efflux transporter EmrE"/>
    <property type="match status" value="2"/>
</dbReference>
<feature type="transmembrane region" description="Helical" evidence="7">
    <location>
        <begin position="259"/>
        <end position="277"/>
    </location>
</feature>
<evidence type="ECO:0000313" key="9">
    <source>
        <dbReference type="EMBL" id="PZW26659.1"/>
    </source>
</evidence>
<dbReference type="InterPro" id="IPR051258">
    <property type="entry name" value="Diverse_Substrate_Transporter"/>
</dbReference>
<comment type="subcellular location">
    <subcellularLocation>
        <location evidence="1">Cell membrane</location>
        <topology evidence="1">Multi-pass membrane protein</topology>
    </subcellularLocation>
</comment>
<keyword evidence="4 7" id="KW-0812">Transmembrane</keyword>
<dbReference type="Proteomes" id="UP000248806">
    <property type="component" value="Unassembled WGS sequence"/>
</dbReference>
<dbReference type="InterPro" id="IPR037185">
    <property type="entry name" value="EmrE-like"/>
</dbReference>
<feature type="transmembrane region" description="Helical" evidence="7">
    <location>
        <begin position="163"/>
        <end position="184"/>
    </location>
</feature>
<keyword evidence="10" id="KW-1185">Reference proteome</keyword>
<dbReference type="AlphaFoldDB" id="A0A326U3J5"/>
<evidence type="ECO:0000313" key="10">
    <source>
        <dbReference type="Proteomes" id="UP000248806"/>
    </source>
</evidence>
<dbReference type="PANTHER" id="PTHR42920">
    <property type="entry name" value="OS03G0707200 PROTEIN-RELATED"/>
    <property type="match status" value="1"/>
</dbReference>
<feature type="transmembrane region" description="Helical" evidence="7">
    <location>
        <begin position="139"/>
        <end position="157"/>
    </location>
</feature>
<keyword evidence="3" id="KW-1003">Cell membrane</keyword>
<evidence type="ECO:0000256" key="2">
    <source>
        <dbReference type="ARBA" id="ARBA00007362"/>
    </source>
</evidence>
<protein>
    <submittedName>
        <fullName evidence="9">Threonine/homoserine efflux transporter RhtA</fullName>
    </submittedName>
</protein>
<feature type="transmembrane region" description="Helical" evidence="7">
    <location>
        <begin position="86"/>
        <end position="108"/>
    </location>
</feature>
<feature type="transmembrane region" description="Helical" evidence="7">
    <location>
        <begin position="283"/>
        <end position="303"/>
    </location>
</feature>
<dbReference type="Pfam" id="PF00892">
    <property type="entry name" value="EamA"/>
    <property type="match status" value="2"/>
</dbReference>
<dbReference type="OrthoDB" id="9804865at2"/>
<gene>
    <name evidence="9" type="ORF">EI42_03811</name>
</gene>
<reference evidence="9 10" key="1">
    <citation type="submission" date="2018-06" db="EMBL/GenBank/DDBJ databases">
        <title>Genomic Encyclopedia of Archaeal and Bacterial Type Strains, Phase II (KMG-II): from individual species to whole genera.</title>
        <authorList>
            <person name="Goeker M."/>
        </authorList>
    </citation>
    <scope>NUCLEOTIDE SEQUENCE [LARGE SCALE GENOMIC DNA]</scope>
    <source>
        <strain evidence="9 10">ATCC BAA-1881</strain>
    </source>
</reference>
<dbReference type="InterPro" id="IPR000620">
    <property type="entry name" value="EamA_dom"/>
</dbReference>
<feature type="domain" description="EamA" evidence="8">
    <location>
        <begin position="26"/>
        <end position="156"/>
    </location>
</feature>
<dbReference type="GO" id="GO:0005886">
    <property type="term" value="C:plasma membrane"/>
    <property type="evidence" value="ECO:0007669"/>
    <property type="project" value="UniProtKB-SubCell"/>
</dbReference>
<keyword evidence="5 7" id="KW-1133">Transmembrane helix</keyword>
<organism evidence="9 10">
    <name type="scientific">Thermosporothrix hazakensis</name>
    <dbReference type="NCBI Taxonomy" id="644383"/>
    <lineage>
        <taxon>Bacteria</taxon>
        <taxon>Bacillati</taxon>
        <taxon>Chloroflexota</taxon>
        <taxon>Ktedonobacteria</taxon>
        <taxon>Ktedonobacterales</taxon>
        <taxon>Thermosporotrichaceae</taxon>
        <taxon>Thermosporothrix</taxon>
    </lineage>
</organism>
<keyword evidence="6 7" id="KW-0472">Membrane</keyword>
<feature type="transmembrane region" description="Helical" evidence="7">
    <location>
        <begin position="196"/>
        <end position="214"/>
    </location>
</feature>
<feature type="transmembrane region" description="Helical" evidence="7">
    <location>
        <begin position="55"/>
        <end position="74"/>
    </location>
</feature>
<evidence type="ECO:0000259" key="8">
    <source>
        <dbReference type="Pfam" id="PF00892"/>
    </source>
</evidence>
<sequence>MATEMQSNVQPGHGSALHTRNGHHLKYILLPLLVSMIWGGTFIVVQRAVSLSGPFTFLALRFGIGTLILALFSYKRLRRITRLELISGSCIGVILFAAYALQTVGLQFMTSSKAAFITGLYVPFVTILSVLLLRQRPTLAALVGVLLSFLGLTLLSVNDQLTLTFGLGEALMLGCAVANALHVVSISKFAARSDALNQTIIQMGMTALLSVIAMPLAGERFVSPDWTVWLAALAMGLIATAFCIAVMNWVQKFLSSTQATLIYALEPVWAAIIGGVIGEPMSIPTIIGCGAIFLGMIVGELDLGRFKRRKSG</sequence>
<evidence type="ECO:0000256" key="1">
    <source>
        <dbReference type="ARBA" id="ARBA00004651"/>
    </source>
</evidence>
<evidence type="ECO:0000256" key="3">
    <source>
        <dbReference type="ARBA" id="ARBA00022475"/>
    </source>
</evidence>
<dbReference type="PANTHER" id="PTHR42920:SF5">
    <property type="entry name" value="EAMA DOMAIN-CONTAINING PROTEIN"/>
    <property type="match status" value="1"/>
</dbReference>
<accession>A0A326U3J5</accession>
<evidence type="ECO:0000256" key="4">
    <source>
        <dbReference type="ARBA" id="ARBA00022692"/>
    </source>
</evidence>
<feature type="transmembrane region" description="Helical" evidence="7">
    <location>
        <begin position="114"/>
        <end position="132"/>
    </location>
</feature>
<feature type="transmembrane region" description="Helical" evidence="7">
    <location>
        <begin position="226"/>
        <end position="247"/>
    </location>
</feature>
<evidence type="ECO:0000256" key="6">
    <source>
        <dbReference type="ARBA" id="ARBA00023136"/>
    </source>
</evidence>
<name>A0A326U3J5_THEHA</name>
<comment type="similarity">
    <text evidence="2">Belongs to the EamA transporter family.</text>
</comment>
<comment type="caution">
    <text evidence="9">The sequence shown here is derived from an EMBL/GenBank/DDBJ whole genome shotgun (WGS) entry which is preliminary data.</text>
</comment>